<proteinExistence type="predicted"/>
<name>A0A8J5WUE8_ZIZPA</name>
<keyword evidence="2" id="KW-0732">Signal</keyword>
<evidence type="ECO:0000313" key="4">
    <source>
        <dbReference type="Proteomes" id="UP000729402"/>
    </source>
</evidence>
<organism evidence="3 4">
    <name type="scientific">Zizania palustris</name>
    <name type="common">Northern wild rice</name>
    <dbReference type="NCBI Taxonomy" id="103762"/>
    <lineage>
        <taxon>Eukaryota</taxon>
        <taxon>Viridiplantae</taxon>
        <taxon>Streptophyta</taxon>
        <taxon>Embryophyta</taxon>
        <taxon>Tracheophyta</taxon>
        <taxon>Spermatophyta</taxon>
        <taxon>Magnoliopsida</taxon>
        <taxon>Liliopsida</taxon>
        <taxon>Poales</taxon>
        <taxon>Poaceae</taxon>
        <taxon>BOP clade</taxon>
        <taxon>Oryzoideae</taxon>
        <taxon>Oryzeae</taxon>
        <taxon>Zizaniinae</taxon>
        <taxon>Zizania</taxon>
    </lineage>
</organism>
<dbReference type="Proteomes" id="UP000729402">
    <property type="component" value="Unassembled WGS sequence"/>
</dbReference>
<evidence type="ECO:0008006" key="5">
    <source>
        <dbReference type="Google" id="ProtNLM"/>
    </source>
</evidence>
<comment type="caution">
    <text evidence="3">The sequence shown here is derived from an EMBL/GenBank/DDBJ whole genome shotgun (WGS) entry which is preliminary data.</text>
</comment>
<feature type="chain" id="PRO_5035262800" description="Secreted protein" evidence="2">
    <location>
        <begin position="22"/>
        <end position="101"/>
    </location>
</feature>
<evidence type="ECO:0000313" key="3">
    <source>
        <dbReference type="EMBL" id="KAG8095017.1"/>
    </source>
</evidence>
<dbReference type="EMBL" id="JAAALK010000080">
    <property type="protein sequence ID" value="KAG8095017.1"/>
    <property type="molecule type" value="Genomic_DNA"/>
</dbReference>
<protein>
    <recommendedName>
        <fullName evidence="5">Secreted protein</fullName>
    </recommendedName>
</protein>
<sequence length="101" mass="11246">MQLVLTLILLGSLFLRPNAKAFTVFTCRLLVRCWPSASCRAQPDASSPPPSPPAKLRLPTREKPVALVVSWPMQRRQKQTATVEKTLAAEKKETVAAPKYF</sequence>
<feature type="signal peptide" evidence="2">
    <location>
        <begin position="1"/>
        <end position="21"/>
    </location>
</feature>
<keyword evidence="4" id="KW-1185">Reference proteome</keyword>
<evidence type="ECO:0000256" key="2">
    <source>
        <dbReference type="SAM" id="SignalP"/>
    </source>
</evidence>
<accession>A0A8J5WUE8</accession>
<evidence type="ECO:0000256" key="1">
    <source>
        <dbReference type="SAM" id="MobiDB-lite"/>
    </source>
</evidence>
<feature type="region of interest" description="Disordered" evidence="1">
    <location>
        <begin position="39"/>
        <end position="58"/>
    </location>
</feature>
<gene>
    <name evidence="3" type="ORF">GUJ93_ZPchr0012g18920</name>
</gene>
<reference evidence="3" key="2">
    <citation type="submission" date="2021-02" db="EMBL/GenBank/DDBJ databases">
        <authorList>
            <person name="Kimball J.A."/>
            <person name="Haas M.W."/>
            <person name="Macchietto M."/>
            <person name="Kono T."/>
            <person name="Duquette J."/>
            <person name="Shao M."/>
        </authorList>
    </citation>
    <scope>NUCLEOTIDE SEQUENCE</scope>
    <source>
        <tissue evidence="3">Fresh leaf tissue</tissue>
    </source>
</reference>
<dbReference type="AlphaFoldDB" id="A0A8J5WUE8"/>
<reference evidence="3" key="1">
    <citation type="journal article" date="2021" name="bioRxiv">
        <title>Whole Genome Assembly and Annotation of Northern Wild Rice, Zizania palustris L., Supports a Whole Genome Duplication in the Zizania Genus.</title>
        <authorList>
            <person name="Haas M."/>
            <person name="Kono T."/>
            <person name="Macchietto M."/>
            <person name="Millas R."/>
            <person name="McGilp L."/>
            <person name="Shao M."/>
            <person name="Duquette J."/>
            <person name="Hirsch C.N."/>
            <person name="Kimball J."/>
        </authorList>
    </citation>
    <scope>NUCLEOTIDE SEQUENCE</scope>
    <source>
        <tissue evidence="3">Fresh leaf tissue</tissue>
    </source>
</reference>